<protein>
    <recommendedName>
        <fullName evidence="3">HicB-like antitoxin of toxin-antitoxin system domain-containing protein</fullName>
    </recommendedName>
</protein>
<reference evidence="1 2" key="1">
    <citation type="journal article" date="2015" name="Nature">
        <title>rRNA introns, odd ribosomes, and small enigmatic genomes across a large radiation of phyla.</title>
        <authorList>
            <person name="Brown C.T."/>
            <person name="Hug L.A."/>
            <person name="Thomas B.C."/>
            <person name="Sharon I."/>
            <person name="Castelle C.J."/>
            <person name="Singh A."/>
            <person name="Wilkins M.J."/>
            <person name="Williams K.H."/>
            <person name="Banfield J.F."/>
        </authorList>
    </citation>
    <scope>NUCLEOTIDE SEQUENCE [LARGE SCALE GENOMIC DNA]</scope>
</reference>
<dbReference type="AlphaFoldDB" id="A0A0G0UAA4"/>
<evidence type="ECO:0000313" key="1">
    <source>
        <dbReference type="EMBL" id="KKR85919.1"/>
    </source>
</evidence>
<accession>A0A0G0UAA4</accession>
<dbReference type="EMBL" id="LCAE01000027">
    <property type="protein sequence ID" value="KKR85919.1"/>
    <property type="molecule type" value="Genomic_DNA"/>
</dbReference>
<name>A0A0G0UAA4_9BACT</name>
<gene>
    <name evidence="1" type="ORF">UU32_C0027G0010</name>
</gene>
<sequence length="113" mass="12814">MIERPINTKESGLVEFLVYKEGDSYVGVCLTFDIIEEGNNPTELQRSIKEAAELHLETVIKNKLSDELLNRHAPAEYWERYFKSASELKTLSVSENNFHVASPYYSSTAAQVA</sequence>
<proteinExistence type="predicted"/>
<evidence type="ECO:0008006" key="3">
    <source>
        <dbReference type="Google" id="ProtNLM"/>
    </source>
</evidence>
<organism evidence="1 2">
    <name type="scientific">Candidatus Woesebacteria bacterium GW2011_GWB1_41_10</name>
    <dbReference type="NCBI Taxonomy" id="1618577"/>
    <lineage>
        <taxon>Bacteria</taxon>
        <taxon>Candidatus Woeseibacteriota</taxon>
    </lineage>
</organism>
<comment type="caution">
    <text evidence="1">The sequence shown here is derived from an EMBL/GenBank/DDBJ whole genome shotgun (WGS) entry which is preliminary data.</text>
</comment>
<evidence type="ECO:0000313" key="2">
    <source>
        <dbReference type="Proteomes" id="UP000033858"/>
    </source>
</evidence>
<dbReference type="SUPFAM" id="SSF143100">
    <property type="entry name" value="TTHA1013/TTHA0281-like"/>
    <property type="match status" value="1"/>
</dbReference>
<dbReference type="InterPro" id="IPR035069">
    <property type="entry name" value="TTHA1013/TTHA0281-like"/>
</dbReference>
<dbReference type="Proteomes" id="UP000033858">
    <property type="component" value="Unassembled WGS sequence"/>
</dbReference>